<dbReference type="PANTHER" id="PTHR43235">
    <property type="entry name" value="GLUTAMINE AMIDOTRANSFERASE PB2B2.05-RELATED"/>
    <property type="match status" value="1"/>
</dbReference>
<dbReference type="Pfam" id="PF07722">
    <property type="entry name" value="Peptidase_C26"/>
    <property type="match status" value="1"/>
</dbReference>
<comment type="caution">
    <text evidence="1">The sequence shown here is derived from an EMBL/GenBank/DDBJ whole genome shotgun (WGS) entry which is preliminary data.</text>
</comment>
<dbReference type="Gene3D" id="3.40.50.880">
    <property type="match status" value="1"/>
</dbReference>
<keyword evidence="2" id="KW-1185">Reference proteome</keyword>
<dbReference type="EMBL" id="RJJQ01000022">
    <property type="protein sequence ID" value="RNI18412.1"/>
    <property type="molecule type" value="Genomic_DNA"/>
</dbReference>
<dbReference type="PROSITE" id="PS51273">
    <property type="entry name" value="GATASE_TYPE_1"/>
    <property type="match status" value="1"/>
</dbReference>
<reference evidence="1 2" key="1">
    <citation type="submission" date="2018-11" db="EMBL/GenBank/DDBJ databases">
        <title>Draft genome of Simplicispira Flexivirga sp. BO-16.</title>
        <authorList>
            <person name="Im W.T."/>
        </authorList>
    </citation>
    <scope>NUCLEOTIDE SEQUENCE [LARGE SCALE GENOMIC DNA]</scope>
    <source>
        <strain evidence="1 2">BO-16</strain>
    </source>
</reference>
<dbReference type="Proteomes" id="UP000271678">
    <property type="component" value="Unassembled WGS sequence"/>
</dbReference>
<dbReference type="GO" id="GO:0006598">
    <property type="term" value="P:polyamine catabolic process"/>
    <property type="evidence" value="ECO:0007669"/>
    <property type="project" value="TreeGrafter"/>
</dbReference>
<dbReference type="CDD" id="cd01745">
    <property type="entry name" value="GATase1_2"/>
    <property type="match status" value="1"/>
</dbReference>
<keyword evidence="1" id="KW-0378">Hydrolase</keyword>
<dbReference type="GO" id="GO:0033969">
    <property type="term" value="F:gamma-glutamyl-gamma-aminobutyrate hydrolase activity"/>
    <property type="evidence" value="ECO:0007669"/>
    <property type="project" value="TreeGrafter"/>
</dbReference>
<evidence type="ECO:0000313" key="2">
    <source>
        <dbReference type="Proteomes" id="UP000271678"/>
    </source>
</evidence>
<organism evidence="1 2">
    <name type="scientific">Flexivirga caeni</name>
    <dbReference type="NCBI Taxonomy" id="2294115"/>
    <lineage>
        <taxon>Bacteria</taxon>
        <taxon>Bacillati</taxon>
        <taxon>Actinomycetota</taxon>
        <taxon>Actinomycetes</taxon>
        <taxon>Micrococcales</taxon>
        <taxon>Dermacoccaceae</taxon>
        <taxon>Flexivirga</taxon>
    </lineage>
</organism>
<evidence type="ECO:0000313" key="1">
    <source>
        <dbReference type="EMBL" id="RNI18412.1"/>
    </source>
</evidence>
<dbReference type="AlphaFoldDB" id="A0A3M9LYW0"/>
<name>A0A3M9LYW0_9MICO</name>
<dbReference type="InterPro" id="IPR011697">
    <property type="entry name" value="Peptidase_C26"/>
</dbReference>
<proteinExistence type="predicted"/>
<dbReference type="GO" id="GO:0005829">
    <property type="term" value="C:cytosol"/>
    <property type="evidence" value="ECO:0007669"/>
    <property type="project" value="TreeGrafter"/>
</dbReference>
<dbReference type="SUPFAM" id="SSF52317">
    <property type="entry name" value="Class I glutamine amidotransferase-like"/>
    <property type="match status" value="1"/>
</dbReference>
<dbReference type="PANTHER" id="PTHR43235:SF1">
    <property type="entry name" value="GLUTAMINE AMIDOTRANSFERASE PB2B2.05-RELATED"/>
    <property type="match status" value="1"/>
</dbReference>
<sequence length="277" mass="29504">MSTGMVRTTEGPAPRVLMNTWRRKGQVFGPPIRDMYGAEVQYVHAVQRAGARVLLSPQASVGTDPREVIQGMTGLVLIGGEDLAAPVSGVCPHTVGENASESLDRWDIALLRAALSAELPVLAICRGLQLLNAACGGTLHGDIAGRSPEHPPVAADPELAETHRHGVTFTPGSLLATVYGLSGKEVNSLHHQAIDRLGDGLDIAARASDGGIEAIELVDARWCVGVQWHPELLPEDDREQALFRSFVSACAEPGHATHPTARTNLERDYRKFGVSGP</sequence>
<protein>
    <submittedName>
        <fullName evidence="1">Gamma-glutamyl-gamma-aminobutyrate hydrolase family protein</fullName>
    </submittedName>
</protein>
<dbReference type="InterPro" id="IPR029062">
    <property type="entry name" value="Class_I_gatase-like"/>
</dbReference>
<dbReference type="InterPro" id="IPR044668">
    <property type="entry name" value="PuuD-like"/>
</dbReference>
<accession>A0A3M9LYW0</accession>
<gene>
    <name evidence="1" type="ORF">EFY87_17860</name>
</gene>